<evidence type="ECO:0000313" key="3">
    <source>
        <dbReference type="Proteomes" id="UP000201838"/>
    </source>
</evidence>
<keyword evidence="3" id="KW-1185">Reference proteome</keyword>
<evidence type="ECO:0000313" key="2">
    <source>
        <dbReference type="EMBL" id="SMX24622.1"/>
    </source>
</evidence>
<feature type="domain" description="GGDEF" evidence="1">
    <location>
        <begin position="76"/>
        <end position="125"/>
    </location>
</feature>
<dbReference type="Gene3D" id="3.30.70.270">
    <property type="match status" value="1"/>
</dbReference>
<sequence length="138" mass="15667">MGSVNRTQTLIGGRTFTLHMVHDITDHAIPFRGIFWIVTGVPVGITSSFEVIAFHAVAKSRRAEEIFEQHARFLAERDPLTRTLNRFGFSNKVNRMIQDCDLACRRACLVQIDANKFKEINDQYGPPWAILPSVQLPN</sequence>
<gene>
    <name evidence="2" type="ORF">BOA8489_02748</name>
</gene>
<dbReference type="InterPro" id="IPR043128">
    <property type="entry name" value="Rev_trsase/Diguanyl_cyclase"/>
</dbReference>
<dbReference type="Proteomes" id="UP000201838">
    <property type="component" value="Unassembled WGS sequence"/>
</dbReference>
<reference evidence="2 3" key="1">
    <citation type="submission" date="2017-05" db="EMBL/GenBank/DDBJ databases">
        <authorList>
            <person name="Song R."/>
            <person name="Chenine A.L."/>
            <person name="Ruprecht R.M."/>
        </authorList>
    </citation>
    <scope>NUCLEOTIDE SEQUENCE [LARGE SCALE GENOMIC DNA]</scope>
    <source>
        <strain evidence="2 3">CECT 8489</strain>
    </source>
</reference>
<accession>A0A238J313</accession>
<dbReference type="Pfam" id="PF00990">
    <property type="entry name" value="GGDEF"/>
    <property type="match status" value="1"/>
</dbReference>
<evidence type="ECO:0000259" key="1">
    <source>
        <dbReference type="Pfam" id="PF00990"/>
    </source>
</evidence>
<dbReference type="SUPFAM" id="SSF55073">
    <property type="entry name" value="Nucleotide cyclase"/>
    <property type="match status" value="1"/>
</dbReference>
<name>A0A238J313_9RHOB</name>
<protein>
    <submittedName>
        <fullName evidence="2">Putative diguanylate cyclase</fullName>
    </submittedName>
</protein>
<dbReference type="AlphaFoldDB" id="A0A238J313"/>
<dbReference type="InterPro" id="IPR029787">
    <property type="entry name" value="Nucleotide_cyclase"/>
</dbReference>
<dbReference type="EMBL" id="FXXQ01000009">
    <property type="protein sequence ID" value="SMX24622.1"/>
    <property type="molecule type" value="Genomic_DNA"/>
</dbReference>
<dbReference type="InterPro" id="IPR000160">
    <property type="entry name" value="GGDEF_dom"/>
</dbReference>
<proteinExistence type="predicted"/>
<organism evidence="2 3">
    <name type="scientific">Boseongicola aestuarii</name>
    <dbReference type="NCBI Taxonomy" id="1470561"/>
    <lineage>
        <taxon>Bacteria</taxon>
        <taxon>Pseudomonadati</taxon>
        <taxon>Pseudomonadota</taxon>
        <taxon>Alphaproteobacteria</taxon>
        <taxon>Rhodobacterales</taxon>
        <taxon>Paracoccaceae</taxon>
        <taxon>Boseongicola</taxon>
    </lineage>
</organism>
<dbReference type="RefSeq" id="WP_093974663.1">
    <property type="nucleotide sequence ID" value="NZ_FXXQ01000009.1"/>
</dbReference>